<proteinExistence type="predicted"/>
<dbReference type="RefSeq" id="WP_201243245.1">
    <property type="nucleotide sequence ID" value="NZ_NHSF01000005.1"/>
</dbReference>
<dbReference type="Proteomes" id="UP001296967">
    <property type="component" value="Unassembled WGS sequence"/>
</dbReference>
<accession>A0AAJ0XDM6</accession>
<reference evidence="4" key="2">
    <citation type="journal article" date="2020" name="Microorganisms">
        <title>Osmotic Adaptation and Compatible Solute Biosynthesis of Phototrophic Bacteria as Revealed from Genome Analyses.</title>
        <authorList>
            <person name="Imhoff J.F."/>
            <person name="Rahn T."/>
            <person name="Kunzel S."/>
            <person name="Keller A."/>
            <person name="Neulinger S.C."/>
        </authorList>
    </citation>
    <scope>NUCLEOTIDE SEQUENCE</scope>
    <source>
        <strain evidence="4">DSM 4395</strain>
    </source>
</reference>
<evidence type="ECO:0000313" key="5">
    <source>
        <dbReference type="Proteomes" id="UP001296967"/>
    </source>
</evidence>
<feature type="compositionally biased region" description="Low complexity" evidence="1">
    <location>
        <begin position="140"/>
        <end position="159"/>
    </location>
</feature>
<name>A0AAJ0XDM6_HALSE</name>
<reference evidence="4" key="1">
    <citation type="submission" date="2017-05" db="EMBL/GenBank/DDBJ databases">
        <authorList>
            <person name="Imhoff J.F."/>
            <person name="Rahn T."/>
            <person name="Kuenzel S."/>
            <person name="Neulinger S.C."/>
        </authorList>
    </citation>
    <scope>NUCLEOTIDE SEQUENCE</scope>
    <source>
        <strain evidence="4">DSM 4395</strain>
    </source>
</reference>
<dbReference type="Pfam" id="PF14341">
    <property type="entry name" value="PilX_N"/>
    <property type="match status" value="1"/>
</dbReference>
<dbReference type="AlphaFoldDB" id="A0AAJ0XDM6"/>
<feature type="transmembrane region" description="Helical" evidence="2">
    <location>
        <begin position="56"/>
        <end position="73"/>
    </location>
</feature>
<dbReference type="EMBL" id="NHSF01000005">
    <property type="protein sequence ID" value="MBK5929054.1"/>
    <property type="molecule type" value="Genomic_DNA"/>
</dbReference>
<feature type="domain" description="Type 4 fimbrial biogenesis protein PilX N-terminal" evidence="3">
    <location>
        <begin position="15"/>
        <end position="64"/>
    </location>
</feature>
<feature type="transmembrane region" description="Helical" evidence="2">
    <location>
        <begin position="16"/>
        <end position="36"/>
    </location>
</feature>
<evidence type="ECO:0000259" key="3">
    <source>
        <dbReference type="Pfam" id="PF14341"/>
    </source>
</evidence>
<protein>
    <recommendedName>
        <fullName evidence="3">Type 4 fimbrial biogenesis protein PilX N-terminal domain-containing protein</fullName>
    </recommendedName>
</protein>
<keyword evidence="5" id="KW-1185">Reference proteome</keyword>
<gene>
    <name evidence="4" type="ORF">CCR82_00485</name>
</gene>
<keyword evidence="2" id="KW-0812">Transmembrane</keyword>
<feature type="region of interest" description="Disordered" evidence="1">
    <location>
        <begin position="120"/>
        <end position="164"/>
    </location>
</feature>
<evidence type="ECO:0000256" key="1">
    <source>
        <dbReference type="SAM" id="MobiDB-lite"/>
    </source>
</evidence>
<keyword evidence="2" id="KW-0472">Membrane</keyword>
<comment type="caution">
    <text evidence="4">The sequence shown here is derived from an EMBL/GenBank/DDBJ whole genome shotgun (WGS) entry which is preliminary data.</text>
</comment>
<keyword evidence="2" id="KW-1133">Transmembrane helix</keyword>
<evidence type="ECO:0000256" key="2">
    <source>
        <dbReference type="SAM" id="Phobius"/>
    </source>
</evidence>
<dbReference type="InterPro" id="IPR025746">
    <property type="entry name" value="PilX_N_dom"/>
</dbReference>
<sequence length="373" mass="39282">MIPCVRVRLPHLQTGATTLAVTVLVLSLATLLSIGVSRTTQMDQRMAANQHRARQAFLAAEAGMAHALALLAARDAHTGRLLGLDRDQGGVADEITPLANRVTGAYRAAYCDPEDAAQRSINCPDAPGPPTCDRLDGEPGTSSETDDSSATAGASASDSPPQATEARYLRTPLIAACGWSDDEIARHLIVQATQALPKVGHEVRSAAKDTAVIHKDTATDAAMFFRQYMGVADLAAYEARLAERVIAADQAAILAEHGGARAEAIVLKGDTVLPAEQTLGSRDQPIVLVIDGDWLGGAPRIWGVVYVRGSIEFVGSPEIHGALIVEGALGETTEAAEAIEALVTYDSEVLDGVRGRIGTSAPKPGTWRDWSTR</sequence>
<evidence type="ECO:0000313" key="4">
    <source>
        <dbReference type="EMBL" id="MBK5929054.1"/>
    </source>
</evidence>
<organism evidence="4 5">
    <name type="scientific">Halochromatium salexigens</name>
    <name type="common">Chromatium salexigens</name>
    <dbReference type="NCBI Taxonomy" id="49447"/>
    <lineage>
        <taxon>Bacteria</taxon>
        <taxon>Pseudomonadati</taxon>
        <taxon>Pseudomonadota</taxon>
        <taxon>Gammaproteobacteria</taxon>
        <taxon>Chromatiales</taxon>
        <taxon>Chromatiaceae</taxon>
        <taxon>Halochromatium</taxon>
    </lineage>
</organism>